<reference evidence="2" key="1">
    <citation type="submission" date="2018-07" db="EMBL/GenBank/DDBJ databases">
        <title>Comparative genomics of catfishes provides insights into carnivory and benthic adaptation.</title>
        <authorList>
            <person name="Zhang Y."/>
            <person name="Wang D."/>
            <person name="Peng Z."/>
            <person name="Zheng S."/>
            <person name="Shao F."/>
            <person name="Tao W."/>
        </authorList>
    </citation>
    <scope>NUCLEOTIDE SEQUENCE</scope>
    <source>
        <strain evidence="2">Chongqing</strain>
    </source>
</reference>
<evidence type="ECO:0000256" key="1">
    <source>
        <dbReference type="SAM" id="MobiDB-lite"/>
    </source>
</evidence>
<feature type="compositionally biased region" description="Basic residues" evidence="1">
    <location>
        <begin position="11"/>
        <end position="20"/>
    </location>
</feature>
<organism evidence="2 3">
    <name type="scientific">Silurus asotus</name>
    <name type="common">Amur catfish</name>
    <name type="synonym">Parasilurus asotus</name>
    <dbReference type="NCBI Taxonomy" id="30991"/>
    <lineage>
        <taxon>Eukaryota</taxon>
        <taxon>Metazoa</taxon>
        <taxon>Chordata</taxon>
        <taxon>Craniata</taxon>
        <taxon>Vertebrata</taxon>
        <taxon>Euteleostomi</taxon>
        <taxon>Actinopterygii</taxon>
        <taxon>Neopterygii</taxon>
        <taxon>Teleostei</taxon>
        <taxon>Ostariophysi</taxon>
        <taxon>Siluriformes</taxon>
        <taxon>Siluridae</taxon>
        <taxon>Silurus</taxon>
    </lineage>
</organism>
<accession>A0AAD5F999</accession>
<name>A0AAD5F999_SILAS</name>
<gene>
    <name evidence="2" type="ORF">C0J50_12419</name>
</gene>
<sequence length="76" mass="8799">MEVSAEQTRWIGHHPHHHPHPVLNGQHAEPHHPGLGHSYMEQQYPLEDMDVLFNIDGQSGHPYYGNRAVQRYPPPH</sequence>
<dbReference type="Proteomes" id="UP001205998">
    <property type="component" value="Unassembled WGS sequence"/>
</dbReference>
<protein>
    <submittedName>
        <fullName evidence="2">Transcription factor GATA-3 isoform X3</fullName>
    </submittedName>
</protein>
<keyword evidence="3" id="KW-1185">Reference proteome</keyword>
<comment type="caution">
    <text evidence="2">The sequence shown here is derived from an EMBL/GenBank/DDBJ whole genome shotgun (WGS) entry which is preliminary data.</text>
</comment>
<feature type="region of interest" description="Disordered" evidence="1">
    <location>
        <begin position="1"/>
        <end position="38"/>
    </location>
</feature>
<feature type="non-terminal residue" evidence="2">
    <location>
        <position position="76"/>
    </location>
</feature>
<evidence type="ECO:0000313" key="3">
    <source>
        <dbReference type="Proteomes" id="UP001205998"/>
    </source>
</evidence>
<proteinExistence type="predicted"/>
<dbReference type="AlphaFoldDB" id="A0AAD5F999"/>
<dbReference type="EMBL" id="MU591489">
    <property type="protein sequence ID" value="KAI5607618.1"/>
    <property type="molecule type" value="Genomic_DNA"/>
</dbReference>
<evidence type="ECO:0000313" key="2">
    <source>
        <dbReference type="EMBL" id="KAI5607618.1"/>
    </source>
</evidence>